<gene>
    <name evidence="1" type="ORF">SMTD_LOCUS19191</name>
</gene>
<reference evidence="1 2" key="1">
    <citation type="submission" date="2018-11" db="EMBL/GenBank/DDBJ databases">
        <authorList>
            <consortium name="Pathogen Informatics"/>
        </authorList>
    </citation>
    <scope>NUCLEOTIDE SEQUENCE [LARGE SCALE GENOMIC DNA]</scope>
    <source>
        <strain>Denwood</strain>
        <strain evidence="2">Zambia</strain>
    </source>
</reference>
<accession>A0A3P8KDV0</accession>
<sequence>MNDQLTIPLANGTITAFSSTNLLKCPNLLQHLKLVHQTIRRKFAIKSIENNLANYQLQLSNEYTGRLSVLKELGFIDSATQSYCLSFKAVLSAFSNELRAQDLTPEKTTSYYLKELIVSINCTSTTTTNYTSNVNLHKDLECIPRHLLLVFKNVFTRAYEVS</sequence>
<keyword evidence="2" id="KW-1185">Reference proteome</keyword>
<dbReference type="AlphaFoldDB" id="A0A3P8KDV0"/>
<evidence type="ECO:0000313" key="2">
    <source>
        <dbReference type="Proteomes" id="UP000269396"/>
    </source>
</evidence>
<dbReference type="Gene3D" id="1.10.3380.30">
    <property type="match status" value="1"/>
</dbReference>
<dbReference type="Proteomes" id="UP000269396">
    <property type="component" value="Unassembled WGS sequence"/>
</dbReference>
<name>A0A3P8KDV0_9TREM</name>
<proteinExistence type="predicted"/>
<protein>
    <submittedName>
        <fullName evidence="1">Uncharacterized protein</fullName>
    </submittedName>
</protein>
<organism evidence="1 2">
    <name type="scientific">Schistosoma mattheei</name>
    <dbReference type="NCBI Taxonomy" id="31246"/>
    <lineage>
        <taxon>Eukaryota</taxon>
        <taxon>Metazoa</taxon>
        <taxon>Spiralia</taxon>
        <taxon>Lophotrochozoa</taxon>
        <taxon>Platyhelminthes</taxon>
        <taxon>Trematoda</taxon>
        <taxon>Digenea</taxon>
        <taxon>Strigeidida</taxon>
        <taxon>Schistosomatoidea</taxon>
        <taxon>Schistosomatidae</taxon>
        <taxon>Schistosoma</taxon>
    </lineage>
</organism>
<evidence type="ECO:0000313" key="1">
    <source>
        <dbReference type="EMBL" id="VDP79143.1"/>
    </source>
</evidence>
<dbReference type="EMBL" id="UZAL01041844">
    <property type="protein sequence ID" value="VDP79143.1"/>
    <property type="molecule type" value="Genomic_DNA"/>
</dbReference>